<dbReference type="AlphaFoldDB" id="A0A428U2T2"/>
<feature type="region of interest" description="Disordered" evidence="1">
    <location>
        <begin position="116"/>
        <end position="150"/>
    </location>
</feature>
<evidence type="ECO:0000256" key="1">
    <source>
        <dbReference type="SAM" id="MobiDB-lite"/>
    </source>
</evidence>
<reference evidence="2 3" key="1">
    <citation type="submission" date="2017-06" db="EMBL/GenBank/DDBJ databases">
        <title>Comparative genomic analysis of Ambrosia Fusariam Clade fungi.</title>
        <authorList>
            <person name="Stajich J.E."/>
            <person name="Carrillo J."/>
            <person name="Kijimoto T."/>
            <person name="Eskalen A."/>
            <person name="O'Donnell K."/>
            <person name="Kasson M."/>
        </authorList>
    </citation>
    <scope>NUCLEOTIDE SEQUENCE [LARGE SCALE GENOMIC DNA]</scope>
    <source>
        <strain evidence="2 3">NRRL62579</strain>
    </source>
</reference>
<keyword evidence="3" id="KW-1185">Reference proteome</keyword>
<gene>
    <name evidence="2" type="ORF">CEP52_004600</name>
</gene>
<accession>A0A428U2T2</accession>
<feature type="compositionally biased region" description="Basic and acidic residues" evidence="1">
    <location>
        <begin position="172"/>
        <end position="196"/>
    </location>
</feature>
<feature type="region of interest" description="Disordered" evidence="1">
    <location>
        <begin position="172"/>
        <end position="201"/>
    </location>
</feature>
<dbReference type="Proteomes" id="UP000287144">
    <property type="component" value="Unassembled WGS sequence"/>
</dbReference>
<organism evidence="2 3">
    <name type="scientific">Fusarium oligoseptatum</name>
    <dbReference type="NCBI Taxonomy" id="2604345"/>
    <lineage>
        <taxon>Eukaryota</taxon>
        <taxon>Fungi</taxon>
        <taxon>Dikarya</taxon>
        <taxon>Ascomycota</taxon>
        <taxon>Pezizomycotina</taxon>
        <taxon>Sordariomycetes</taxon>
        <taxon>Hypocreomycetidae</taxon>
        <taxon>Hypocreales</taxon>
        <taxon>Nectriaceae</taxon>
        <taxon>Fusarium</taxon>
        <taxon>Fusarium solani species complex</taxon>
    </lineage>
</organism>
<dbReference type="EMBL" id="NKCK01000033">
    <property type="protein sequence ID" value="RSM08587.1"/>
    <property type="molecule type" value="Genomic_DNA"/>
</dbReference>
<evidence type="ECO:0000313" key="2">
    <source>
        <dbReference type="EMBL" id="RSM08587.1"/>
    </source>
</evidence>
<protein>
    <submittedName>
        <fullName evidence="2">Uncharacterized protein</fullName>
    </submittedName>
</protein>
<evidence type="ECO:0000313" key="3">
    <source>
        <dbReference type="Proteomes" id="UP000287144"/>
    </source>
</evidence>
<sequence>MSDKEILLDFENFWEDQGTWERLHSLKIVLRRAEDYGTQKINNICESWLQHNYNARTMLRAWLLADEDRRLGTETLEELKAWDMATEELSEALQWTMWFRWPCGRLPWVQDSNLKRPVSEKRKAPTVNNDNEDGEVRDSPNSKRRNLGAEQPSLVFEDLSGVLARDRYVHVEDTKPEDAKPEHAKVKGGEANDSPHDQGGNPDSVIEKNFEDVQARFNQFEAGKEYWAFDWQMLQRFSDEWAETIWSLPQFLAVKDELNLEMDRLFQLEESCLKRGAWRNENMQICPAETITLV</sequence>
<proteinExistence type="predicted"/>
<dbReference type="STRING" id="1325735.A0A428U2T2"/>
<comment type="caution">
    <text evidence="2">The sequence shown here is derived from an EMBL/GenBank/DDBJ whole genome shotgun (WGS) entry which is preliminary data.</text>
</comment>
<name>A0A428U2T2_9HYPO</name>